<dbReference type="GO" id="GO:0070782">
    <property type="term" value="P:phosphatidylserine exposure on apoptotic cell surface"/>
    <property type="evidence" value="ECO:0000318"/>
    <property type="project" value="GO_Central"/>
</dbReference>
<protein>
    <recommendedName>
        <fullName evidence="9">XK-related protein</fullName>
    </recommendedName>
</protein>
<dbReference type="Proteomes" id="UP000001646">
    <property type="component" value="Unplaced"/>
</dbReference>
<dbReference type="GO" id="GO:0005886">
    <property type="term" value="C:plasma membrane"/>
    <property type="evidence" value="ECO:0000318"/>
    <property type="project" value="GO_Central"/>
</dbReference>
<keyword evidence="5" id="KW-0053">Apoptosis</keyword>
<evidence type="ECO:0000256" key="7">
    <source>
        <dbReference type="ARBA" id="ARBA00023136"/>
    </source>
</evidence>
<reference evidence="10" key="1">
    <citation type="submission" date="2009-12" db="EMBL/GenBank/DDBJ databases">
        <title>The Genome Sequence of Anolis carolinensis (Green Anole Lizard).</title>
        <authorList>
            <consortium name="The Genome Sequencing Platform"/>
            <person name="Di Palma F."/>
            <person name="Alfoldi J."/>
            <person name="Heiman D."/>
            <person name="Young S."/>
            <person name="Grabherr M."/>
            <person name="Johnson J."/>
            <person name="Lander E.S."/>
            <person name="Lindblad-Toh K."/>
        </authorList>
    </citation>
    <scope>NUCLEOTIDE SEQUENCE [LARGE SCALE GENOMIC DNA]</scope>
    <source>
        <strain evidence="10">JBL SC #1</strain>
    </source>
</reference>
<evidence type="ECO:0000256" key="3">
    <source>
        <dbReference type="ARBA" id="ARBA00022475"/>
    </source>
</evidence>
<dbReference type="PANTHER" id="PTHR16024">
    <property type="entry name" value="XK-RELATED PROTEIN"/>
    <property type="match status" value="1"/>
</dbReference>
<evidence type="ECO:0000256" key="9">
    <source>
        <dbReference type="RuleBase" id="RU910716"/>
    </source>
</evidence>
<dbReference type="InterPro" id="IPR050895">
    <property type="entry name" value="XK-related_scramblase"/>
</dbReference>
<dbReference type="AlphaFoldDB" id="A0A803U1C2"/>
<evidence type="ECO:0000313" key="10">
    <source>
        <dbReference type="Ensembl" id="ENSACAP00000041262.1"/>
    </source>
</evidence>
<feature type="transmembrane region" description="Helical" evidence="9">
    <location>
        <begin position="102"/>
        <end position="124"/>
    </location>
</feature>
<feature type="transmembrane region" description="Helical" evidence="9">
    <location>
        <begin position="161"/>
        <end position="180"/>
    </location>
</feature>
<comment type="subcellular location">
    <subcellularLocation>
        <location evidence="1">Cell membrane</location>
        <topology evidence="1">Multi-pass membrane protein</topology>
    </subcellularLocation>
    <subcellularLocation>
        <location evidence="9">Membrane</location>
        <topology evidence="9">Multi-pass membrane protein</topology>
    </subcellularLocation>
</comment>
<evidence type="ECO:0000313" key="11">
    <source>
        <dbReference type="Proteomes" id="UP000001646"/>
    </source>
</evidence>
<sequence length="319" mass="37049">RCLHALKVGFNVCRTEAATETQRAYAIFLSHDISLLRLFETFLESAPQLTLMLYIILHTNKVAIFQILGICTSFFCIAWTLLDYHQTLRSFLQEKYKLDFLSSVLYFLWNFLLVCPRILSLAVFAVLFPNYIFLHFLGVWSVMFLWVSLQGTDFMENTCEWVYRAVVAVILYFCWFNVAAGKTCHRAGIYHTFILLDSIILSVSWLWHNTPLSRDSYIIHALFAALPCYLLGIILRGIYYKFFHPTVQTVSPNIYDEVDTQGTVSDRTIGFQVVVDHRISTSVMRHVNRRTYKLSQNFFVNTLQDKHPLQNGTLGDVYL</sequence>
<evidence type="ECO:0000256" key="8">
    <source>
        <dbReference type="ARBA" id="ARBA00024479"/>
    </source>
</evidence>
<dbReference type="PANTHER" id="PTHR16024:SF8">
    <property type="entry name" value="XK-RELATED PROTEIN 8"/>
    <property type="match status" value="1"/>
</dbReference>
<name>A0A803U1C2_ANOCA</name>
<keyword evidence="6 9" id="KW-1133">Transmembrane helix</keyword>
<keyword evidence="7 9" id="KW-0472">Membrane</keyword>
<evidence type="ECO:0000256" key="2">
    <source>
        <dbReference type="ARBA" id="ARBA00008789"/>
    </source>
</evidence>
<reference evidence="10" key="3">
    <citation type="submission" date="2025-09" db="UniProtKB">
        <authorList>
            <consortium name="Ensembl"/>
        </authorList>
    </citation>
    <scope>IDENTIFICATION</scope>
</reference>
<feature type="transmembrane region" description="Helical" evidence="9">
    <location>
        <begin position="131"/>
        <end position="149"/>
    </location>
</feature>
<dbReference type="GO" id="GO:1902742">
    <property type="term" value="P:apoptotic process involved in development"/>
    <property type="evidence" value="ECO:0000318"/>
    <property type="project" value="GO_Central"/>
</dbReference>
<accession>A0A803U1C2</accession>
<comment type="catalytic activity">
    <reaction evidence="8">
        <text>a 1,2-diacyl-sn-glycero-3-phospho-L-serine(in) = a 1,2-diacyl-sn-glycero-3-phospho-L-serine(out)</text>
        <dbReference type="Rhea" id="RHEA:38663"/>
        <dbReference type="ChEBI" id="CHEBI:57262"/>
    </reaction>
</comment>
<evidence type="ECO:0000256" key="1">
    <source>
        <dbReference type="ARBA" id="ARBA00004651"/>
    </source>
</evidence>
<evidence type="ECO:0000256" key="4">
    <source>
        <dbReference type="ARBA" id="ARBA00022692"/>
    </source>
</evidence>
<evidence type="ECO:0000256" key="5">
    <source>
        <dbReference type="ARBA" id="ARBA00022703"/>
    </source>
</evidence>
<dbReference type="GeneTree" id="ENSGT01140000282533"/>
<dbReference type="GO" id="GO:0043652">
    <property type="term" value="P:engulfment of apoptotic cell"/>
    <property type="evidence" value="ECO:0000318"/>
    <property type="project" value="GO_Central"/>
</dbReference>
<dbReference type="InterPro" id="IPR018629">
    <property type="entry name" value="XK-rel"/>
</dbReference>
<keyword evidence="3" id="KW-1003">Cell membrane</keyword>
<feature type="transmembrane region" description="Helical" evidence="9">
    <location>
        <begin position="219"/>
        <end position="239"/>
    </location>
</feature>
<feature type="transmembrane region" description="Helical" evidence="9">
    <location>
        <begin position="62"/>
        <end position="82"/>
    </location>
</feature>
<keyword evidence="4 9" id="KW-0812">Transmembrane</keyword>
<dbReference type="Pfam" id="PF09815">
    <property type="entry name" value="XK-related"/>
    <property type="match status" value="1"/>
</dbReference>
<keyword evidence="11" id="KW-1185">Reference proteome</keyword>
<comment type="similarity">
    <text evidence="2 9">Belongs to the XK family.</text>
</comment>
<proteinExistence type="inferred from homology"/>
<organism evidence="10 11">
    <name type="scientific">Anolis carolinensis</name>
    <name type="common">Green anole</name>
    <name type="synonym">American chameleon</name>
    <dbReference type="NCBI Taxonomy" id="28377"/>
    <lineage>
        <taxon>Eukaryota</taxon>
        <taxon>Metazoa</taxon>
        <taxon>Chordata</taxon>
        <taxon>Craniata</taxon>
        <taxon>Vertebrata</taxon>
        <taxon>Euteleostomi</taxon>
        <taxon>Lepidosauria</taxon>
        <taxon>Squamata</taxon>
        <taxon>Bifurcata</taxon>
        <taxon>Unidentata</taxon>
        <taxon>Episquamata</taxon>
        <taxon>Toxicofera</taxon>
        <taxon>Iguania</taxon>
        <taxon>Dactyloidae</taxon>
        <taxon>Anolis</taxon>
    </lineage>
</organism>
<dbReference type="Ensembl" id="ENSACAT00000042985.1">
    <property type="protein sequence ID" value="ENSACAP00000041262.1"/>
    <property type="gene ID" value="ENSACAG00000044728.1"/>
</dbReference>
<dbReference type="InParanoid" id="A0A803U1C2"/>
<evidence type="ECO:0000256" key="6">
    <source>
        <dbReference type="ARBA" id="ARBA00022989"/>
    </source>
</evidence>
<reference evidence="10" key="2">
    <citation type="submission" date="2025-08" db="UniProtKB">
        <authorList>
            <consortium name="Ensembl"/>
        </authorList>
    </citation>
    <scope>IDENTIFICATION</scope>
</reference>
<feature type="transmembrane region" description="Helical" evidence="9">
    <location>
        <begin position="187"/>
        <end position="207"/>
    </location>
</feature>